<evidence type="ECO:0000259" key="14">
    <source>
        <dbReference type="Pfam" id="PF04261"/>
    </source>
</evidence>
<dbReference type="RefSeq" id="WP_089061942.1">
    <property type="nucleotide sequence ID" value="NZ_CP022315.1"/>
</dbReference>
<dbReference type="Pfam" id="PF04261">
    <property type="entry name" value="Dyp_perox_N"/>
    <property type="match status" value="1"/>
</dbReference>
<keyword evidence="3 13" id="KW-0349">Heme</keyword>
<dbReference type="NCBIfam" id="TIGR01413">
    <property type="entry name" value="Dyp_perox_fam"/>
    <property type="match status" value="1"/>
</dbReference>
<keyword evidence="17" id="KW-1185">Reference proteome</keyword>
<protein>
    <recommendedName>
        <fullName evidence="10 13">Deferrochelatase</fullName>
        <ecNumber evidence="13">1.11.1.-</ecNumber>
    </recommendedName>
    <alternativeName>
        <fullName evidence="11 13">Peroxidase EfeB</fullName>
    </alternativeName>
</protein>
<evidence type="ECO:0000256" key="13">
    <source>
        <dbReference type="RuleBase" id="RU365017"/>
    </source>
</evidence>
<reference evidence="16 17" key="1">
    <citation type="submission" date="2017-07" db="EMBL/GenBank/DDBJ databases">
        <title>Virgibacillus sp. LM2416.</title>
        <authorList>
            <person name="Tak E.J."/>
            <person name="Bae J.-W."/>
        </authorList>
    </citation>
    <scope>NUCLEOTIDE SEQUENCE [LARGE SCALE GENOMIC DNA]</scope>
    <source>
        <strain evidence="16 17">LM2416</strain>
    </source>
</reference>
<dbReference type="EMBL" id="CP022315">
    <property type="protein sequence ID" value="ASK62683.1"/>
    <property type="molecule type" value="Genomic_DNA"/>
</dbReference>
<evidence type="ECO:0000256" key="11">
    <source>
        <dbReference type="ARBA" id="ARBA00033775"/>
    </source>
</evidence>
<dbReference type="PANTHER" id="PTHR30521:SF4">
    <property type="entry name" value="DEFERROCHELATASE"/>
    <property type="match status" value="1"/>
</dbReference>
<evidence type="ECO:0000256" key="7">
    <source>
        <dbReference type="ARBA" id="ARBA00023004"/>
    </source>
</evidence>
<comment type="cofactor">
    <cofactor evidence="13">
        <name>heme b</name>
        <dbReference type="ChEBI" id="CHEBI:60344"/>
    </cofactor>
    <text evidence="13">Binds 1 heme b (iron(II)-protoporphyrin IX) group non-covalently per subunit.</text>
</comment>
<dbReference type="GO" id="GO:0033212">
    <property type="term" value="P:iron import into cell"/>
    <property type="evidence" value="ECO:0007669"/>
    <property type="project" value="InterPro"/>
</dbReference>
<dbReference type="InterPro" id="IPR006314">
    <property type="entry name" value="Dyp_peroxidase"/>
</dbReference>
<dbReference type="InterPro" id="IPR011008">
    <property type="entry name" value="Dimeric_a/b-barrel"/>
</dbReference>
<feature type="domain" description="Dyp-type peroxidase N-terminal" evidence="14">
    <location>
        <begin position="60"/>
        <end position="215"/>
    </location>
</feature>
<evidence type="ECO:0000256" key="12">
    <source>
        <dbReference type="ARBA" id="ARBA00048856"/>
    </source>
</evidence>
<proteinExistence type="inferred from homology"/>
<evidence type="ECO:0000256" key="6">
    <source>
        <dbReference type="ARBA" id="ARBA00023002"/>
    </source>
</evidence>
<dbReference type="GO" id="GO:0004325">
    <property type="term" value="F:ferrochelatase activity"/>
    <property type="evidence" value="ECO:0007669"/>
    <property type="project" value="UniProtKB-EC"/>
</dbReference>
<keyword evidence="8" id="KW-0456">Lyase</keyword>
<evidence type="ECO:0000259" key="15">
    <source>
        <dbReference type="Pfam" id="PF20628"/>
    </source>
</evidence>
<name>A0A220U4M9_9BACI</name>
<keyword evidence="7 13" id="KW-0408">Iron</keyword>
<organism evidence="16 17">
    <name type="scientific">Virgibacillus phasianinus</name>
    <dbReference type="NCBI Taxonomy" id="2017483"/>
    <lineage>
        <taxon>Bacteria</taxon>
        <taxon>Bacillati</taxon>
        <taxon>Bacillota</taxon>
        <taxon>Bacilli</taxon>
        <taxon>Bacillales</taxon>
        <taxon>Bacillaceae</taxon>
        <taxon>Virgibacillus</taxon>
    </lineage>
</organism>
<dbReference type="SUPFAM" id="SSF54909">
    <property type="entry name" value="Dimeric alpha+beta barrel"/>
    <property type="match status" value="1"/>
</dbReference>
<dbReference type="GO" id="GO:0004601">
    <property type="term" value="F:peroxidase activity"/>
    <property type="evidence" value="ECO:0007669"/>
    <property type="project" value="UniProtKB-KW"/>
</dbReference>
<evidence type="ECO:0000256" key="1">
    <source>
        <dbReference type="ARBA" id="ARBA00004196"/>
    </source>
</evidence>
<gene>
    <name evidence="16" type="ORF">CFK37_11280</name>
</gene>
<dbReference type="PROSITE" id="PS51318">
    <property type="entry name" value="TAT"/>
    <property type="match status" value="1"/>
</dbReference>
<comment type="similarity">
    <text evidence="9 13">Belongs to the DyP-type peroxidase family.</text>
</comment>
<dbReference type="OrthoDB" id="9781066at2"/>
<evidence type="ECO:0000256" key="2">
    <source>
        <dbReference type="ARBA" id="ARBA00022559"/>
    </source>
</evidence>
<feature type="domain" description="Dyp-type peroxidase C-terminal" evidence="15">
    <location>
        <begin position="223"/>
        <end position="395"/>
    </location>
</feature>
<evidence type="ECO:0000256" key="9">
    <source>
        <dbReference type="ARBA" id="ARBA00025737"/>
    </source>
</evidence>
<keyword evidence="6 13" id="KW-0560">Oxidoreductase</keyword>
<dbReference type="InterPro" id="IPR048327">
    <property type="entry name" value="Dyp_perox_N"/>
</dbReference>
<evidence type="ECO:0000256" key="5">
    <source>
        <dbReference type="ARBA" id="ARBA00022729"/>
    </source>
</evidence>
<accession>A0A220U4M9</accession>
<dbReference type="InterPro" id="IPR006311">
    <property type="entry name" value="TAT_signal"/>
</dbReference>
<dbReference type="NCBIfam" id="TIGR01412">
    <property type="entry name" value="tat_substr_1"/>
    <property type="match status" value="1"/>
</dbReference>
<dbReference type="GO" id="GO:0030313">
    <property type="term" value="C:cell envelope"/>
    <property type="evidence" value="ECO:0007669"/>
    <property type="project" value="UniProtKB-SubCell"/>
</dbReference>
<evidence type="ECO:0000256" key="10">
    <source>
        <dbReference type="ARBA" id="ARBA00033771"/>
    </source>
</evidence>
<keyword evidence="5" id="KW-0732">Signal</keyword>
<dbReference type="PROSITE" id="PS51404">
    <property type="entry name" value="DYP_PEROXIDASE"/>
    <property type="match status" value="1"/>
</dbReference>
<keyword evidence="4 13" id="KW-0479">Metal-binding</keyword>
<dbReference type="AlphaFoldDB" id="A0A220U4M9"/>
<evidence type="ECO:0000313" key="16">
    <source>
        <dbReference type="EMBL" id="ASK62683.1"/>
    </source>
</evidence>
<sequence>MDEKKVSRREIIKMSLLTGTGIAIGASGLGSIATMTEAFGDTAEQPKKKDNTIPFYGKHQAGIITPQQTYTYVAAFDLQTDRKQEVIDLFKQWTQLSAVMSAGQVEHAYENDWLPPKDTGEALGLTAAKLTVTFGLGSSFFEKDDVDRYGILKKKPRHLKPIPAMPRDGLEDPYIGGDVCVQVCAEDQQVAFHAIRNMIKTGIGKAEVKWLQSGFISAPKGETPRNLFGFKDGSANVPATNQDALNQIVWVDDDKQNWMNGGSYLAFRRIQMFLEVWDRSSLKDQEDTFGRKKLSGAAYGKSEEHAHVNEEKLPPNSHVRLAKSTGQEIYRRAYSYTDGVNPRTGAIDAGLAFISYQKNPDKQFVPMLKKMSLRDNLNEYTKHVGSALFACPKGVQKGEYIAQGLLED</sequence>
<comment type="subcellular location">
    <subcellularLocation>
        <location evidence="1">Cell envelope</location>
    </subcellularLocation>
</comment>
<evidence type="ECO:0000313" key="17">
    <source>
        <dbReference type="Proteomes" id="UP000198312"/>
    </source>
</evidence>
<dbReference type="GO" id="GO:0046872">
    <property type="term" value="F:metal ion binding"/>
    <property type="evidence" value="ECO:0007669"/>
    <property type="project" value="UniProtKB-KW"/>
</dbReference>
<dbReference type="GO" id="GO:0020037">
    <property type="term" value="F:heme binding"/>
    <property type="evidence" value="ECO:0007669"/>
    <property type="project" value="InterPro"/>
</dbReference>
<dbReference type="PANTHER" id="PTHR30521">
    <property type="entry name" value="DEFERROCHELATASE/PEROXIDASE"/>
    <property type="match status" value="1"/>
</dbReference>
<comment type="function">
    <text evidence="13">Involved in the recovery of exogenous heme iron. Extracts iron from heme while preserving the protoporphyrin ring intact.</text>
</comment>
<dbReference type="GO" id="GO:0005829">
    <property type="term" value="C:cytosol"/>
    <property type="evidence" value="ECO:0007669"/>
    <property type="project" value="TreeGrafter"/>
</dbReference>
<dbReference type="Pfam" id="PF20628">
    <property type="entry name" value="Dyp_perox_C"/>
    <property type="match status" value="1"/>
</dbReference>
<keyword evidence="2 13" id="KW-0575">Peroxidase</keyword>
<dbReference type="InterPro" id="IPR048328">
    <property type="entry name" value="Dyp_perox_C"/>
</dbReference>
<dbReference type="InterPro" id="IPR006313">
    <property type="entry name" value="EfeB/EfeN"/>
</dbReference>
<comment type="catalytic activity">
    <reaction evidence="12">
        <text>heme b + 2 H(+) = protoporphyrin IX + Fe(2+)</text>
        <dbReference type="Rhea" id="RHEA:22584"/>
        <dbReference type="ChEBI" id="CHEBI:15378"/>
        <dbReference type="ChEBI" id="CHEBI:29033"/>
        <dbReference type="ChEBI" id="CHEBI:57306"/>
        <dbReference type="ChEBI" id="CHEBI:60344"/>
        <dbReference type="EC" id="4.98.1.1"/>
    </reaction>
    <physiologicalReaction direction="left-to-right" evidence="12">
        <dbReference type="Rhea" id="RHEA:22585"/>
    </physiologicalReaction>
</comment>
<evidence type="ECO:0000256" key="4">
    <source>
        <dbReference type="ARBA" id="ARBA00022723"/>
    </source>
</evidence>
<dbReference type="Proteomes" id="UP000198312">
    <property type="component" value="Chromosome"/>
</dbReference>
<dbReference type="EC" id="1.11.1.-" evidence="13"/>
<evidence type="ECO:0000256" key="3">
    <source>
        <dbReference type="ARBA" id="ARBA00022617"/>
    </source>
</evidence>
<dbReference type="KEGG" id="vil:CFK37_11280"/>
<evidence type="ECO:0000256" key="8">
    <source>
        <dbReference type="ARBA" id="ARBA00023239"/>
    </source>
</evidence>